<organism evidence="2 3">
    <name type="scientific">Poecilia latipinna</name>
    <name type="common">sailfin molly</name>
    <dbReference type="NCBI Taxonomy" id="48699"/>
    <lineage>
        <taxon>Eukaryota</taxon>
        <taxon>Metazoa</taxon>
        <taxon>Chordata</taxon>
        <taxon>Craniata</taxon>
        <taxon>Vertebrata</taxon>
        <taxon>Euteleostomi</taxon>
        <taxon>Actinopterygii</taxon>
        <taxon>Neopterygii</taxon>
        <taxon>Teleostei</taxon>
        <taxon>Neoteleostei</taxon>
        <taxon>Acanthomorphata</taxon>
        <taxon>Ovalentaria</taxon>
        <taxon>Atherinomorphae</taxon>
        <taxon>Cyprinodontiformes</taxon>
        <taxon>Poeciliidae</taxon>
        <taxon>Poeciliinae</taxon>
        <taxon>Poecilia</taxon>
    </lineage>
</organism>
<sequence>MCLLVIIRIFCIRNFSNQNCYDACFKPREPEKTTTLSDNHHKCIYLLKKEKSVLKCPVVQCFITFCTTWFFVTRNLAEKIHYRCLVHDLANKFPGSIRIGYQTFLIILLFTF</sequence>
<name>A0A3B3TWD2_9TELE</name>
<protein>
    <submittedName>
        <fullName evidence="2">Uncharacterized protein</fullName>
    </submittedName>
</protein>
<reference evidence="2" key="1">
    <citation type="submission" date="2025-08" db="UniProtKB">
        <authorList>
            <consortium name="Ensembl"/>
        </authorList>
    </citation>
    <scope>IDENTIFICATION</scope>
</reference>
<dbReference type="Ensembl" id="ENSPLAT00000008852.1">
    <property type="protein sequence ID" value="ENSPLAP00000004903.1"/>
    <property type="gene ID" value="ENSPLAG00000006684.1"/>
</dbReference>
<dbReference type="Proteomes" id="UP000261500">
    <property type="component" value="Unplaced"/>
</dbReference>
<dbReference type="AlphaFoldDB" id="A0A3B3TWD2"/>
<reference evidence="2" key="2">
    <citation type="submission" date="2025-09" db="UniProtKB">
        <authorList>
            <consortium name="Ensembl"/>
        </authorList>
    </citation>
    <scope>IDENTIFICATION</scope>
</reference>
<evidence type="ECO:0000256" key="1">
    <source>
        <dbReference type="SAM" id="SignalP"/>
    </source>
</evidence>
<keyword evidence="3" id="KW-1185">Reference proteome</keyword>
<feature type="signal peptide" evidence="1">
    <location>
        <begin position="1"/>
        <end position="16"/>
    </location>
</feature>
<keyword evidence="1" id="KW-0732">Signal</keyword>
<evidence type="ECO:0000313" key="2">
    <source>
        <dbReference type="Ensembl" id="ENSPLAP00000004903.1"/>
    </source>
</evidence>
<feature type="chain" id="PRO_5017314933" evidence="1">
    <location>
        <begin position="17"/>
        <end position="112"/>
    </location>
</feature>
<accession>A0A3B3TWD2</accession>
<evidence type="ECO:0000313" key="3">
    <source>
        <dbReference type="Proteomes" id="UP000261500"/>
    </source>
</evidence>
<proteinExistence type="predicted"/>